<dbReference type="Proteomes" id="UP001595384">
    <property type="component" value="Unassembled WGS sequence"/>
</dbReference>
<feature type="domain" description="HTH cro/C1-type" evidence="1">
    <location>
        <begin position="21"/>
        <end position="68"/>
    </location>
</feature>
<dbReference type="Pfam" id="PF01381">
    <property type="entry name" value="HTH_3"/>
    <property type="match status" value="1"/>
</dbReference>
<dbReference type="SMART" id="SM00530">
    <property type="entry name" value="HTH_XRE"/>
    <property type="match status" value="1"/>
</dbReference>
<accession>A0ABV7CDQ2</accession>
<dbReference type="InterPro" id="IPR010982">
    <property type="entry name" value="Lambda_DNA-bd_dom_sf"/>
</dbReference>
<dbReference type="PROSITE" id="PS50943">
    <property type="entry name" value="HTH_CROC1"/>
    <property type="match status" value="1"/>
</dbReference>
<comment type="caution">
    <text evidence="2">The sequence shown here is derived from an EMBL/GenBank/DDBJ whole genome shotgun (WGS) entry which is preliminary data.</text>
</comment>
<sequence length="1370" mass="154422">MTNNDQNTHLGIYIRKNVIPQGMSVKKAAELIGVGRPALSNLLNGKSSLSHEMAKRLEKTFGCSSKDLLAMQTNHIDSKNTDEKISANSKAYVPLFLALKANDIEYWASNNISARTRLPVFLRILINSTGQQLTKVDFPGNDDGERAGWDGFVISDEGSPWIPKGKSGWEFGVTGNVKGKADGDFDKSVKATSDSDRADMTFVFVTPRRWSGKANWVEAKKNEGHWKDVRAYDASDIEQWLEQSLAAQVWFANETHVAAKGTRSLDKCWKDWANVSEPPLSEKIFNSAIQAAKRTLMSRLSKPVDGPTIIAADSIEEGLAFISQLLSERGGEELTPYRDQTLVFDEFGTLTQLAESTQKFIAVVHDRKIEQELAPYAHKLHSIVVYPRNAMHIEPHVTLEPASSESFNDAMADMGKNRDETQRLANESGRSPTVLRRRLSQLPAIRLPTWANNVQTKEQLIPFLFVGAWSSKNDTDKIGVELLSGDKTYTQLEREFRQLAQMNDSPVWVTDGYCGIISKLDVLFAISDVLTSEDLKRFFDVARIVLGEDDPALDLDEDTRWAASIYGKVREFSGVFRQSISETLVLLSVHGETLFKGRLDFRVSLEVSDLIRELLGSPLTLRKLEAHARDLPLYAEASPDEFLSILESDLKSDSPTITELLRPVGSGPFIHPSRTGLLWALEGLSWNPITMPRAVMILAQLAQVEIDDNWSNKPINSLLSIFRSWMPQTAADVHSRIAQVKRIINKYPDVGWRVCVSQFDSRNTIGDYSSKPKWRTDGFGYGEPIRQTSNIKLFIDEMISLALSRNDYTFSMLTDLVDSLRDLNEKEQDRIWSIIQDWAMTKASDKEKALLREKVRTTLFSKRALNRGDVSQLAKSVYQNLEPKDLLNKHSWLFQQGWLELSADEVEDIDSFDFAARDKHVQQLKTMALREVFDQKGIPGVLELASLGGAAWEIGSLCVRFIFDRSTSIAFISHCFNLILEQRSSHHHQNALSGAITAIQGDSEIKSILKEVASSLSESEYVELLLMAPYGKSIWEIVSSIGSTAEESYWNRVSPSWICSSKEENIEGVHRLLSVKRPRAAFHSIQHHPEYLDIKTLYNLLSDIAKGGDEESGLFRLDSYHVREAFKIISTTSELSLDEKAVLEFAFLELLSSRLGGEKSNNAISNLEKYVEIHPELFVQAITWAYKRKDGQSDPSDIQVPKERKESLANRGHNLLETLSVVPGHNELGDLEMKRLRKWIESVRKSCSELSRLEIGDLCIGKLLSNSKVGKDGIWPCEEIREVIEDIQSEDIMRGMSNGLYNSRGVTSRSPDEGGNQERKLAEKYRGFGQKLLPFYPYVATKLLFAIADTYEYDATRHDEDLNIRMRLLK</sequence>
<protein>
    <submittedName>
        <fullName evidence="2">Transcriptional regulator</fullName>
    </submittedName>
</protein>
<proteinExistence type="predicted"/>
<dbReference type="RefSeq" id="WP_123015371.1">
    <property type="nucleotide sequence ID" value="NZ_AP024911.1"/>
</dbReference>
<reference evidence="3" key="1">
    <citation type="journal article" date="2019" name="Int. J. Syst. Evol. Microbiol.">
        <title>The Global Catalogue of Microorganisms (GCM) 10K type strain sequencing project: providing services to taxonomists for standard genome sequencing and annotation.</title>
        <authorList>
            <consortium name="The Broad Institute Genomics Platform"/>
            <consortium name="The Broad Institute Genome Sequencing Center for Infectious Disease"/>
            <person name="Wu L."/>
            <person name="Ma J."/>
        </authorList>
    </citation>
    <scope>NUCLEOTIDE SEQUENCE [LARGE SCALE GENOMIC DNA]</scope>
    <source>
        <strain evidence="3">KCTC 62784</strain>
    </source>
</reference>
<evidence type="ECO:0000313" key="2">
    <source>
        <dbReference type="EMBL" id="MFC3024755.1"/>
    </source>
</evidence>
<gene>
    <name evidence="2" type="ORF">ACFODT_13070</name>
</gene>
<keyword evidence="3" id="KW-1185">Reference proteome</keyword>
<dbReference type="InterPro" id="IPR001387">
    <property type="entry name" value="Cro/C1-type_HTH"/>
</dbReference>
<dbReference type="SUPFAM" id="SSF47413">
    <property type="entry name" value="lambda repressor-like DNA-binding domains"/>
    <property type="match status" value="1"/>
</dbReference>
<dbReference type="CDD" id="cd00093">
    <property type="entry name" value="HTH_XRE"/>
    <property type="match status" value="1"/>
</dbReference>
<dbReference type="Gene3D" id="1.10.260.40">
    <property type="entry name" value="lambda repressor-like DNA-binding domains"/>
    <property type="match status" value="1"/>
</dbReference>
<dbReference type="EMBL" id="JBHRSE010000087">
    <property type="protein sequence ID" value="MFC3024755.1"/>
    <property type="molecule type" value="Genomic_DNA"/>
</dbReference>
<evidence type="ECO:0000313" key="3">
    <source>
        <dbReference type="Proteomes" id="UP001595384"/>
    </source>
</evidence>
<evidence type="ECO:0000259" key="1">
    <source>
        <dbReference type="PROSITE" id="PS50943"/>
    </source>
</evidence>
<organism evidence="2 3">
    <name type="scientific">Vibrio zhugei</name>
    <dbReference type="NCBI Taxonomy" id="2479546"/>
    <lineage>
        <taxon>Bacteria</taxon>
        <taxon>Pseudomonadati</taxon>
        <taxon>Pseudomonadota</taxon>
        <taxon>Gammaproteobacteria</taxon>
        <taxon>Vibrionales</taxon>
        <taxon>Vibrionaceae</taxon>
        <taxon>Vibrio</taxon>
    </lineage>
</organism>
<name>A0ABV7CDQ2_9VIBR</name>